<dbReference type="RefSeq" id="WP_150519853.1">
    <property type="nucleotide sequence ID" value="NZ_BMVX01000041.1"/>
</dbReference>
<feature type="compositionally biased region" description="Gly residues" evidence="1">
    <location>
        <begin position="434"/>
        <end position="463"/>
    </location>
</feature>
<dbReference type="OrthoDB" id="7210788at2"/>
<evidence type="ECO:0000313" key="6">
    <source>
        <dbReference type="EMBL" id="QEU80835.1"/>
    </source>
</evidence>
<evidence type="ECO:0000256" key="1">
    <source>
        <dbReference type="SAM" id="MobiDB-lite"/>
    </source>
</evidence>
<dbReference type="InterPro" id="IPR006311">
    <property type="entry name" value="TAT_signal"/>
</dbReference>
<keyword evidence="2" id="KW-0812">Transmembrane</keyword>
<feature type="compositionally biased region" description="Low complexity" evidence="1">
    <location>
        <begin position="234"/>
        <end position="246"/>
    </location>
</feature>
<dbReference type="InterPro" id="IPR007331">
    <property type="entry name" value="Htaa"/>
</dbReference>
<feature type="transmembrane region" description="Helical" evidence="2">
    <location>
        <begin position="482"/>
        <end position="503"/>
    </location>
</feature>
<evidence type="ECO:0000313" key="5">
    <source>
        <dbReference type="EMBL" id="GGZ96204.1"/>
    </source>
</evidence>
<reference evidence="6 7" key="2">
    <citation type="submission" date="2017-09" db="EMBL/GenBank/DDBJ databases">
        <authorList>
            <person name="Lee N."/>
            <person name="Cho B.-K."/>
        </authorList>
    </citation>
    <scope>NUCLEOTIDE SEQUENCE [LARGE SCALE GENOMIC DNA]</scope>
    <source>
        <strain evidence="6 7">ATCC 27467</strain>
    </source>
</reference>
<proteinExistence type="predicted"/>
<feature type="region of interest" description="Disordered" evidence="1">
    <location>
        <begin position="204"/>
        <end position="259"/>
    </location>
</feature>
<feature type="chain" id="PRO_5044622897" description="Htaa domain-containing protein" evidence="3">
    <location>
        <begin position="25"/>
        <end position="511"/>
    </location>
</feature>
<dbReference type="KEGG" id="ssub:CP968_23415"/>
<evidence type="ECO:0000256" key="2">
    <source>
        <dbReference type="SAM" id="Phobius"/>
    </source>
</evidence>
<accession>A0A5P2URA5</accession>
<sequence>MSSTRRPIAIAAAILTAAALGTTAFVLPAAAAGAPAAAPLAGGAPTAPMKIVGGTLDWGVLASYRAYVTGMAKGAVTVADGAKANEDGSLRFGEATGQYDPTAGHVVTAAFKGSVTFTSPAPPVGHGFDVKLADFRIDTGTKKLTADVTRDGTTAQDVPLATVAFGGQAMDKLETKLTKEAATALGSAGYEGRTGDPLTAKLEFAKPEPKPTEPTPDPTKPTTDPTKPTPDPTRPTTDPVKPTTDPTKPPTQPVAPADGAQKVLSAKLTWGVKESFRTYVLNAGTITPGSGAVKNGDLYDFALAKGELDAAGQKLNVSFEGGLRFQYAAHGIDMRFANPRVEASGKTGTLYVDVHNNTGSKTGVPFATLDLSKTDYKTKGGVLAVNAPAAFTAQGAAAFANDTTGSLYKAGDAIDPVGFSLAVDKDATLPSTGGATGGTGGTGTTGGTGGTAGGGSVGGSTGGSTGGSVGGNLAATGAEVPAGVLLGTSGAIVAAGAGAVYFARRRRMAQN</sequence>
<dbReference type="Proteomes" id="UP000326831">
    <property type="component" value="Chromosome"/>
</dbReference>
<protein>
    <recommendedName>
        <fullName evidence="4">Htaa domain-containing protein</fullName>
    </recommendedName>
</protein>
<feature type="domain" description="Htaa" evidence="4">
    <location>
        <begin position="266"/>
        <end position="420"/>
    </location>
</feature>
<keyword evidence="2" id="KW-1133">Transmembrane helix</keyword>
<evidence type="ECO:0000256" key="3">
    <source>
        <dbReference type="SAM" id="SignalP"/>
    </source>
</evidence>
<organism evidence="6 7">
    <name type="scientific">Streptomyces subrutilus</name>
    <dbReference type="NCBI Taxonomy" id="36818"/>
    <lineage>
        <taxon>Bacteria</taxon>
        <taxon>Bacillati</taxon>
        <taxon>Actinomycetota</taxon>
        <taxon>Actinomycetes</taxon>
        <taxon>Kitasatosporales</taxon>
        <taxon>Streptomycetaceae</taxon>
        <taxon>Streptomyces</taxon>
    </lineage>
</organism>
<reference evidence="5" key="3">
    <citation type="submission" date="2020-09" db="EMBL/GenBank/DDBJ databases">
        <authorList>
            <person name="Sun Q."/>
            <person name="Ohkuma M."/>
        </authorList>
    </citation>
    <scope>NUCLEOTIDE SEQUENCE</scope>
    <source>
        <strain evidence="5">JCM 4834</strain>
    </source>
</reference>
<dbReference type="PROSITE" id="PS51318">
    <property type="entry name" value="TAT"/>
    <property type="match status" value="1"/>
</dbReference>
<feature type="domain" description="Htaa" evidence="4">
    <location>
        <begin position="53"/>
        <end position="192"/>
    </location>
</feature>
<evidence type="ECO:0000313" key="7">
    <source>
        <dbReference type="Proteomes" id="UP000326831"/>
    </source>
</evidence>
<feature type="region of interest" description="Disordered" evidence="1">
    <location>
        <begin position="430"/>
        <end position="463"/>
    </location>
</feature>
<name>A0A5P2URA5_9ACTN</name>
<dbReference type="Pfam" id="PF04213">
    <property type="entry name" value="HtaA"/>
    <property type="match status" value="2"/>
</dbReference>
<reference evidence="5" key="1">
    <citation type="journal article" date="2014" name="Int. J. Syst. Evol. Microbiol.">
        <title>Complete genome sequence of Corynebacterium casei LMG S-19264T (=DSM 44701T), isolated from a smear-ripened cheese.</title>
        <authorList>
            <consortium name="US DOE Joint Genome Institute (JGI-PGF)"/>
            <person name="Walter F."/>
            <person name="Albersmeier A."/>
            <person name="Kalinowski J."/>
            <person name="Ruckert C."/>
        </authorList>
    </citation>
    <scope>NUCLEOTIDE SEQUENCE</scope>
    <source>
        <strain evidence="5">JCM 4834</strain>
    </source>
</reference>
<dbReference type="EMBL" id="CP023701">
    <property type="protein sequence ID" value="QEU80835.1"/>
    <property type="molecule type" value="Genomic_DNA"/>
</dbReference>
<evidence type="ECO:0000259" key="4">
    <source>
        <dbReference type="Pfam" id="PF04213"/>
    </source>
</evidence>
<gene>
    <name evidence="6" type="ORF">CP968_23415</name>
    <name evidence="5" type="ORF">GCM10010371_65350</name>
</gene>
<dbReference type="EMBL" id="BMVX01000041">
    <property type="protein sequence ID" value="GGZ96204.1"/>
    <property type="molecule type" value="Genomic_DNA"/>
</dbReference>
<keyword evidence="3" id="KW-0732">Signal</keyword>
<keyword evidence="7" id="KW-1185">Reference proteome</keyword>
<dbReference type="AlphaFoldDB" id="A0A5P2URA5"/>
<keyword evidence="2" id="KW-0472">Membrane</keyword>
<feature type="signal peptide" evidence="3">
    <location>
        <begin position="1"/>
        <end position="24"/>
    </location>
</feature>
<dbReference type="Proteomes" id="UP000634660">
    <property type="component" value="Unassembled WGS sequence"/>
</dbReference>